<accession>A0A0J7J2P3</accession>
<gene>
    <name evidence="1" type="ORF">ACM44_01730</name>
</gene>
<dbReference type="STRING" id="1304281.ACM44_01730"/>
<dbReference type="Proteomes" id="UP000035900">
    <property type="component" value="Unassembled WGS sequence"/>
</dbReference>
<protein>
    <recommendedName>
        <fullName evidence="3">Cytochrome c domain-containing protein</fullName>
    </recommendedName>
</protein>
<reference evidence="1 2" key="1">
    <citation type="journal article" date="2004" name="Int. J. Syst. Evol. Microbiol.">
        <title>Kaistella koreensis gen. nov., sp. nov., a novel member of the Chryseobacterium-Bergeyella-Riemerella branch.</title>
        <authorList>
            <person name="Kim M.K."/>
            <person name="Im W.T."/>
            <person name="Shin Y.K."/>
            <person name="Lim J.H."/>
            <person name="Kim S.H."/>
            <person name="Lee B.C."/>
            <person name="Park M.Y."/>
            <person name="Lee K.Y."/>
            <person name="Lee S.T."/>
        </authorList>
    </citation>
    <scope>NUCLEOTIDE SEQUENCE [LARGE SCALE GENOMIC DNA]</scope>
    <source>
        <strain evidence="1 2">CCUG 49689</strain>
    </source>
</reference>
<evidence type="ECO:0000313" key="2">
    <source>
        <dbReference type="Proteomes" id="UP000035900"/>
    </source>
</evidence>
<comment type="caution">
    <text evidence="1">The sequence shown here is derived from an EMBL/GenBank/DDBJ whole genome shotgun (WGS) entry which is preliminary data.</text>
</comment>
<proteinExistence type="predicted"/>
<organism evidence="1 2">
    <name type="scientific">Chryseobacterium koreense CCUG 49689</name>
    <dbReference type="NCBI Taxonomy" id="1304281"/>
    <lineage>
        <taxon>Bacteria</taxon>
        <taxon>Pseudomonadati</taxon>
        <taxon>Bacteroidota</taxon>
        <taxon>Flavobacteriia</taxon>
        <taxon>Flavobacteriales</taxon>
        <taxon>Weeksellaceae</taxon>
        <taxon>Chryseobacterium group</taxon>
        <taxon>Chryseobacterium</taxon>
    </lineage>
</organism>
<dbReference type="PATRIC" id="fig|1304281.5.peg.369"/>
<keyword evidence="2" id="KW-1185">Reference proteome</keyword>
<dbReference type="AlphaFoldDB" id="A0A0J7J2P3"/>
<name>A0A0J7J2P3_9FLAO</name>
<dbReference type="EMBL" id="LFNG01000002">
    <property type="protein sequence ID" value="KMQ72527.1"/>
    <property type="molecule type" value="Genomic_DNA"/>
</dbReference>
<evidence type="ECO:0008006" key="3">
    <source>
        <dbReference type="Google" id="ProtNLM"/>
    </source>
</evidence>
<sequence length="149" mass="17098">MLSCNQKNNDIKHLQTQIDSLQANAYQPGFGDFMSGVQVHHNKLWFAGKNENWKLADFEIHEIKESMDDIKKFCKDRPETKSIGMIDVPLENLKTAIQKQNTKDFEDQYLILTNTCNSCHQETKHGFNVITVPTAPPFSNQNFKPQNGN</sequence>
<evidence type="ECO:0000313" key="1">
    <source>
        <dbReference type="EMBL" id="KMQ72527.1"/>
    </source>
</evidence>